<dbReference type="Gene3D" id="1.20.1600.10">
    <property type="entry name" value="Outer membrane efflux proteins (OEP)"/>
    <property type="match status" value="1"/>
</dbReference>
<name>A0A7C2AAN1_9GAMM</name>
<dbReference type="EMBL" id="DRHY01000103">
    <property type="protein sequence ID" value="HEC73693.1"/>
    <property type="molecule type" value="Genomic_DNA"/>
</dbReference>
<gene>
    <name evidence="2" type="ORF">ENI26_04875</name>
</gene>
<dbReference type="Pfam" id="PF02321">
    <property type="entry name" value="OEP"/>
    <property type="match status" value="1"/>
</dbReference>
<comment type="similarity">
    <text evidence="1">Belongs to the outer membrane factor (OMF) (TC 1.B.17) family.</text>
</comment>
<dbReference type="GO" id="GO:0015562">
    <property type="term" value="F:efflux transmembrane transporter activity"/>
    <property type="evidence" value="ECO:0007669"/>
    <property type="project" value="InterPro"/>
</dbReference>
<dbReference type="Proteomes" id="UP000886384">
    <property type="component" value="Unassembled WGS sequence"/>
</dbReference>
<dbReference type="PANTHER" id="PTHR30203:SF33">
    <property type="entry name" value="BLR4455 PROTEIN"/>
    <property type="match status" value="1"/>
</dbReference>
<evidence type="ECO:0000313" key="2">
    <source>
        <dbReference type="EMBL" id="HEC73693.1"/>
    </source>
</evidence>
<reference evidence="2" key="1">
    <citation type="journal article" date="2020" name="mSystems">
        <title>Genome- and Community-Level Interaction Insights into Carbon Utilization and Element Cycling Functions of Hydrothermarchaeota in Hydrothermal Sediment.</title>
        <authorList>
            <person name="Zhou Z."/>
            <person name="Liu Y."/>
            <person name="Xu W."/>
            <person name="Pan J."/>
            <person name="Luo Z.H."/>
            <person name="Li M."/>
        </authorList>
    </citation>
    <scope>NUCLEOTIDE SEQUENCE [LARGE SCALE GENOMIC DNA]</scope>
    <source>
        <strain evidence="2">HyVt-380</strain>
    </source>
</reference>
<organism evidence="2">
    <name type="scientific">Methylophaga aminisulfidivorans</name>
    <dbReference type="NCBI Taxonomy" id="230105"/>
    <lineage>
        <taxon>Bacteria</taxon>
        <taxon>Pseudomonadati</taxon>
        <taxon>Pseudomonadota</taxon>
        <taxon>Gammaproteobacteria</taxon>
        <taxon>Thiotrichales</taxon>
        <taxon>Piscirickettsiaceae</taxon>
        <taxon>Methylophaga</taxon>
    </lineage>
</organism>
<dbReference type="Gene3D" id="2.20.200.10">
    <property type="entry name" value="Outer membrane efflux proteins (OEP)"/>
    <property type="match status" value="1"/>
</dbReference>
<evidence type="ECO:0000256" key="1">
    <source>
        <dbReference type="ARBA" id="ARBA00007613"/>
    </source>
</evidence>
<comment type="caution">
    <text evidence="2">The sequence shown here is derived from an EMBL/GenBank/DDBJ whole genome shotgun (WGS) entry which is preliminary data.</text>
</comment>
<accession>A0A7C2AAN1</accession>
<sequence length="186" mass="20504">AQTLARRPDLQAAYLAIEANQYRTEVAYKQLLPSLDITAALQDAASSPNSALMVSPLWSLLGQLTAPIYQGGELRAAAKEAELNEAYSYQSYRDTLLTAINEVEQYLSLETNLASREQHIATALQSAQNSLAQYQKSYRTGLVDILDLLTVQQQTYNLEASLDNLVYLRLINRINLGLALGLGTQP</sequence>
<dbReference type="InterPro" id="IPR003423">
    <property type="entry name" value="OMP_efflux"/>
</dbReference>
<dbReference type="InterPro" id="IPR010131">
    <property type="entry name" value="MdtP/NodT-like"/>
</dbReference>
<dbReference type="SUPFAM" id="SSF56954">
    <property type="entry name" value="Outer membrane efflux proteins (OEP)"/>
    <property type="match status" value="1"/>
</dbReference>
<proteinExistence type="inferred from homology"/>
<feature type="non-terminal residue" evidence="2">
    <location>
        <position position="1"/>
    </location>
</feature>
<dbReference type="AlphaFoldDB" id="A0A7C2AAN1"/>
<protein>
    <submittedName>
        <fullName evidence="2">TolC family protein</fullName>
    </submittedName>
</protein>
<dbReference type="PANTHER" id="PTHR30203">
    <property type="entry name" value="OUTER MEMBRANE CATION EFFLUX PROTEIN"/>
    <property type="match status" value="1"/>
</dbReference>